<dbReference type="EMBL" id="AGIZ01000005">
    <property type="protein sequence ID" value="EHC14866.1"/>
    <property type="molecule type" value="Genomic_DNA"/>
</dbReference>
<proteinExistence type="predicted"/>
<keyword evidence="2" id="KW-1185">Reference proteome</keyword>
<dbReference type="AlphaFoldDB" id="G6FSN0"/>
<evidence type="ECO:0000313" key="2">
    <source>
        <dbReference type="Proteomes" id="UP000004344"/>
    </source>
</evidence>
<gene>
    <name evidence="1" type="ORF">FJSC11DRAFT_1777</name>
</gene>
<accession>G6FSN0</accession>
<name>G6FSN0_9CYAN</name>
<organism evidence="1 2">
    <name type="scientific">Fischerella thermalis JSC-11</name>
    <dbReference type="NCBI Taxonomy" id="741277"/>
    <lineage>
        <taxon>Bacteria</taxon>
        <taxon>Bacillati</taxon>
        <taxon>Cyanobacteriota</taxon>
        <taxon>Cyanophyceae</taxon>
        <taxon>Nostocales</taxon>
        <taxon>Hapalosiphonaceae</taxon>
        <taxon>Fischerella</taxon>
    </lineage>
</organism>
<protein>
    <submittedName>
        <fullName evidence="1">Uncharacterized protein</fullName>
    </submittedName>
</protein>
<evidence type="ECO:0000313" key="1">
    <source>
        <dbReference type="EMBL" id="EHC14866.1"/>
    </source>
</evidence>
<comment type="caution">
    <text evidence="1">The sequence shown here is derived from an EMBL/GenBank/DDBJ whole genome shotgun (WGS) entry which is preliminary data.</text>
</comment>
<dbReference type="Proteomes" id="UP000004344">
    <property type="component" value="Unassembled WGS sequence"/>
</dbReference>
<reference evidence="1 2" key="1">
    <citation type="submission" date="2011-09" db="EMBL/GenBank/DDBJ databases">
        <title>The draft genome of Fischerella sp. JSC-11.</title>
        <authorList>
            <consortium name="US DOE Joint Genome Institute (JGI-PGF)"/>
            <person name="Lucas S."/>
            <person name="Han J."/>
            <person name="Lapidus A."/>
            <person name="Cheng J.-F."/>
            <person name="Goodwin L."/>
            <person name="Pitluck S."/>
            <person name="Peters L."/>
            <person name="Land M.L."/>
            <person name="Hauser L."/>
            <person name="Sarkisova S."/>
            <person name="Bryant D.A."/>
            <person name="Brown I."/>
            <person name="Woyke T.J."/>
        </authorList>
    </citation>
    <scope>NUCLEOTIDE SEQUENCE [LARGE SCALE GENOMIC DNA]</scope>
    <source>
        <strain evidence="1 2">JSC-11</strain>
    </source>
</reference>
<sequence>MVVLRVKDLFGNFEKYLRLATKADCSRIYTEQAFYFPKHAKNFYAFFINASLRL</sequence>